<dbReference type="InterPro" id="IPR020846">
    <property type="entry name" value="MFS_dom"/>
</dbReference>
<dbReference type="Gene3D" id="1.20.1250.20">
    <property type="entry name" value="MFS general substrate transporter like domains"/>
    <property type="match status" value="1"/>
</dbReference>
<organism evidence="9 10">
    <name type="scientific">Pseudallescheria apiosperma</name>
    <name type="common">Scedosporium apiospermum</name>
    <dbReference type="NCBI Taxonomy" id="563466"/>
    <lineage>
        <taxon>Eukaryota</taxon>
        <taxon>Fungi</taxon>
        <taxon>Dikarya</taxon>
        <taxon>Ascomycota</taxon>
        <taxon>Pezizomycotina</taxon>
        <taxon>Sordariomycetes</taxon>
        <taxon>Hypocreomycetidae</taxon>
        <taxon>Microascales</taxon>
        <taxon>Microascaceae</taxon>
        <taxon>Scedosporium</taxon>
    </lineage>
</organism>
<dbReference type="RefSeq" id="XP_016639632.1">
    <property type="nucleotide sequence ID" value="XM_016790329.1"/>
</dbReference>
<dbReference type="EMBL" id="JOWA01000132">
    <property type="protein sequence ID" value="KEZ39833.1"/>
    <property type="molecule type" value="Genomic_DNA"/>
</dbReference>
<reference evidence="9 10" key="1">
    <citation type="journal article" date="2014" name="Genome Announc.">
        <title>Draft genome sequence of the pathogenic fungus Scedosporium apiospermum.</title>
        <authorList>
            <person name="Vandeputte P."/>
            <person name="Ghamrawi S."/>
            <person name="Rechenmann M."/>
            <person name="Iltis A."/>
            <person name="Giraud S."/>
            <person name="Fleury M."/>
            <person name="Thornton C."/>
            <person name="Delhaes L."/>
            <person name="Meyer W."/>
            <person name="Papon N."/>
            <person name="Bouchara J.P."/>
        </authorList>
    </citation>
    <scope>NUCLEOTIDE SEQUENCE [LARGE SCALE GENOMIC DNA]</scope>
    <source>
        <strain evidence="9 10">IHEM 14462</strain>
    </source>
</reference>
<feature type="transmembrane region" description="Helical" evidence="7">
    <location>
        <begin position="36"/>
        <end position="55"/>
    </location>
</feature>
<dbReference type="InterPro" id="IPR050360">
    <property type="entry name" value="MFS_Sugar_Transporters"/>
</dbReference>
<feature type="transmembrane region" description="Helical" evidence="7">
    <location>
        <begin position="302"/>
        <end position="320"/>
    </location>
</feature>
<dbReference type="SUPFAM" id="SSF103473">
    <property type="entry name" value="MFS general substrate transporter"/>
    <property type="match status" value="1"/>
</dbReference>
<dbReference type="KEGG" id="sapo:SAPIO_CDS8760"/>
<keyword evidence="5 7" id="KW-1133">Transmembrane helix</keyword>
<evidence type="ECO:0000313" key="10">
    <source>
        <dbReference type="Proteomes" id="UP000028545"/>
    </source>
</evidence>
<gene>
    <name evidence="9" type="ORF">SAPIO_CDS8760</name>
</gene>
<dbReference type="PROSITE" id="PS50850">
    <property type="entry name" value="MFS"/>
    <property type="match status" value="1"/>
</dbReference>
<feature type="transmembrane region" description="Helical" evidence="7">
    <location>
        <begin position="209"/>
        <end position="232"/>
    </location>
</feature>
<name>A0A084FXM1_PSEDA</name>
<dbReference type="GO" id="GO:0016020">
    <property type="term" value="C:membrane"/>
    <property type="evidence" value="ECO:0007669"/>
    <property type="project" value="UniProtKB-SubCell"/>
</dbReference>
<dbReference type="PROSITE" id="PS00216">
    <property type="entry name" value="SUGAR_TRANSPORT_1"/>
    <property type="match status" value="1"/>
</dbReference>
<dbReference type="GeneID" id="27727832"/>
<dbReference type="VEuPathDB" id="FungiDB:SAPIO_CDS8760"/>
<dbReference type="GO" id="GO:0005351">
    <property type="term" value="F:carbohydrate:proton symporter activity"/>
    <property type="evidence" value="ECO:0007669"/>
    <property type="project" value="TreeGrafter"/>
</dbReference>
<dbReference type="InterPro" id="IPR003663">
    <property type="entry name" value="Sugar/inositol_transpt"/>
</dbReference>
<keyword evidence="6 7" id="KW-0472">Membrane</keyword>
<dbReference type="InterPro" id="IPR036259">
    <property type="entry name" value="MFS_trans_sf"/>
</dbReference>
<comment type="similarity">
    <text evidence="2">Belongs to the major facilitator superfamily. Sugar transporter (TC 2.A.1.1) family.</text>
</comment>
<comment type="subcellular location">
    <subcellularLocation>
        <location evidence="1">Membrane</location>
        <topology evidence="1">Multi-pass membrane protein</topology>
    </subcellularLocation>
</comment>
<dbReference type="SUPFAM" id="SSF50129">
    <property type="entry name" value="GroES-like"/>
    <property type="match status" value="1"/>
</dbReference>
<feature type="transmembrane region" description="Helical" evidence="7">
    <location>
        <begin position="122"/>
        <end position="140"/>
    </location>
</feature>
<proteinExistence type="inferred from homology"/>
<dbReference type="PANTHER" id="PTHR48022:SF66">
    <property type="entry name" value="MFS HEXOSE TRANSPORTER"/>
    <property type="match status" value="1"/>
</dbReference>
<dbReference type="SUPFAM" id="SSF51735">
    <property type="entry name" value="NAD(P)-binding Rossmann-fold domains"/>
    <property type="match status" value="1"/>
</dbReference>
<comment type="caution">
    <text evidence="9">The sequence shown here is derived from an EMBL/GenBank/DDBJ whole genome shotgun (WGS) entry which is preliminary data.</text>
</comment>
<evidence type="ECO:0000256" key="5">
    <source>
        <dbReference type="ARBA" id="ARBA00022989"/>
    </source>
</evidence>
<evidence type="ECO:0000256" key="6">
    <source>
        <dbReference type="ARBA" id="ARBA00023136"/>
    </source>
</evidence>
<dbReference type="Gene3D" id="3.40.50.720">
    <property type="entry name" value="NAD(P)-binding Rossmann-like Domain"/>
    <property type="match status" value="1"/>
</dbReference>
<dbReference type="NCBIfam" id="TIGR00879">
    <property type="entry name" value="SP"/>
    <property type="match status" value="1"/>
</dbReference>
<dbReference type="Proteomes" id="UP000028545">
    <property type="component" value="Unassembled WGS sequence"/>
</dbReference>
<dbReference type="PANTHER" id="PTHR48022">
    <property type="entry name" value="PLASTIDIC GLUCOSE TRANSPORTER 4"/>
    <property type="match status" value="1"/>
</dbReference>
<feature type="transmembrane region" description="Helical" evidence="7">
    <location>
        <begin position="441"/>
        <end position="461"/>
    </location>
</feature>
<keyword evidence="3" id="KW-0813">Transport</keyword>
<dbReference type="InterPro" id="IPR011032">
    <property type="entry name" value="GroES-like_sf"/>
</dbReference>
<evidence type="ECO:0000256" key="3">
    <source>
        <dbReference type="ARBA" id="ARBA00022448"/>
    </source>
</evidence>
<evidence type="ECO:0000259" key="8">
    <source>
        <dbReference type="PROSITE" id="PS50850"/>
    </source>
</evidence>
<feature type="transmembrane region" description="Helical" evidence="7">
    <location>
        <begin position="403"/>
        <end position="429"/>
    </location>
</feature>
<evidence type="ECO:0000256" key="1">
    <source>
        <dbReference type="ARBA" id="ARBA00004141"/>
    </source>
</evidence>
<sequence length="822" mass="91585">MVAIANAGGDAANAARGDAPQFERVKWTKEPHLRKLYLMSVFLLIASATTGYDGMLMNAAQQMDKFKEYFEEHHSVFTRDDKGEWQKDENLLGIMVNMFNIGSIISFFITPYMADLLGRKPTIMIGCTIMIVGAFVSAFTNGYGMWLAGRFLLGFGNSPAQMCSPLLLTEICHPQHRGPLTAVYNCLWNLGSLIVSVIGWGTAQISNDWSWRSITLIQAFPSIFQLCGVWWIPESPRFLISKDKPDQAFNVLVRHHAGGDASNSTVQFEFREIKETILMETQANRNSSYLDFLRTKGNRWRLAIVISLGIISQYSGNALFSNYIDDIYSNAGIKQQNQKLALTAGKTILDLIVSIGAALTVDKLGRRPLFLSAITGMVVSFVCWTITGAVYENSDETNTSSGYAQIVFIWFFGIFYDIGFSGLLVAYALEILPFRLRAKGMMILNITIQAILALGNQTNLLAWNNLPNHWNFMLFYTLWDFLELVFVWFFYVETKGPTLEEIARIFDGDDAVAHIDLEQVEKEVKALSTPQAEFGSAIVRIATAGVLPFHREVCNGDRPLIGGYSEIGHIATVGPDTAVYVDCVVRSRDDPDSLFLMAIHEGFRGGSRKLMRDVWRDSGTFAQFAKVPLENCTPLDETRLCKDLRYSLHDLVYMTHLLAPYAGLRDIGLEPGETIFVRPATGAYSGAGVQHLRNGNQGADIEIVVMSWDEGKDAAALKVFGLVDAVLDFNTLKTAATSTHIRGAIPALLRNGRVSLMGATPNIWVREVLSNSITLQGKLMGEKEDIIHFVKMLDRGLFPRGKHFVDVKKFELEQWSHGLEVA</sequence>
<evidence type="ECO:0000256" key="4">
    <source>
        <dbReference type="ARBA" id="ARBA00022692"/>
    </source>
</evidence>
<evidence type="ECO:0000256" key="2">
    <source>
        <dbReference type="ARBA" id="ARBA00010992"/>
    </source>
</evidence>
<dbReference type="Pfam" id="PF00083">
    <property type="entry name" value="Sugar_tr"/>
    <property type="match status" value="1"/>
</dbReference>
<dbReference type="InterPro" id="IPR005829">
    <property type="entry name" value="Sugar_transporter_CS"/>
</dbReference>
<feature type="transmembrane region" description="Helical" evidence="7">
    <location>
        <begin position="91"/>
        <end position="110"/>
    </location>
</feature>
<evidence type="ECO:0000313" key="9">
    <source>
        <dbReference type="EMBL" id="KEZ39833.1"/>
    </source>
</evidence>
<feature type="transmembrane region" description="Helical" evidence="7">
    <location>
        <begin position="368"/>
        <end position="391"/>
    </location>
</feature>
<keyword evidence="10" id="KW-1185">Reference proteome</keyword>
<dbReference type="InterPro" id="IPR036291">
    <property type="entry name" value="NAD(P)-bd_dom_sf"/>
</dbReference>
<dbReference type="HOGENOM" id="CLU_344220_0_0_1"/>
<feature type="transmembrane region" description="Helical" evidence="7">
    <location>
        <begin position="180"/>
        <end position="203"/>
    </location>
</feature>
<dbReference type="FunFam" id="1.20.1250.20:FF:000117">
    <property type="entry name" value="MFS hexose transporter"/>
    <property type="match status" value="1"/>
</dbReference>
<accession>A0A084FXM1</accession>
<dbReference type="Gene3D" id="3.90.180.10">
    <property type="entry name" value="Medium-chain alcohol dehydrogenases, catalytic domain"/>
    <property type="match status" value="1"/>
</dbReference>
<protein>
    <recommendedName>
        <fullName evidence="8">Major facilitator superfamily (MFS) profile domain-containing protein</fullName>
    </recommendedName>
</protein>
<dbReference type="AlphaFoldDB" id="A0A084FXM1"/>
<dbReference type="InterPro" id="IPR005828">
    <property type="entry name" value="MFS_sugar_transport-like"/>
</dbReference>
<evidence type="ECO:0000256" key="7">
    <source>
        <dbReference type="SAM" id="Phobius"/>
    </source>
</evidence>
<feature type="domain" description="Major facilitator superfamily (MFS) profile" evidence="8">
    <location>
        <begin position="39"/>
        <end position="495"/>
    </location>
</feature>
<feature type="transmembrane region" description="Helical" evidence="7">
    <location>
        <begin position="473"/>
        <end position="492"/>
    </location>
</feature>
<dbReference type="OrthoDB" id="5407715at2759"/>
<keyword evidence="4 7" id="KW-0812">Transmembrane</keyword>